<dbReference type="InterPro" id="IPR048254">
    <property type="entry name" value="CDP_ALCOHOL_P_TRANSF_CS"/>
</dbReference>
<dbReference type="InterPro" id="IPR000462">
    <property type="entry name" value="CDP-OH_P_trans"/>
</dbReference>
<organism evidence="4 5">
    <name type="scientific">Shewanella colwelliana</name>
    <name type="common">Alteromonas colwelliana</name>
    <dbReference type="NCBI Taxonomy" id="23"/>
    <lineage>
        <taxon>Bacteria</taxon>
        <taxon>Pseudomonadati</taxon>
        <taxon>Pseudomonadota</taxon>
        <taxon>Gammaproteobacteria</taxon>
        <taxon>Alteromonadales</taxon>
        <taxon>Shewanellaceae</taxon>
        <taxon>Shewanella</taxon>
    </lineage>
</organism>
<evidence type="ECO:0000313" key="4">
    <source>
        <dbReference type="EMBL" id="GIU46642.1"/>
    </source>
</evidence>
<evidence type="ECO:0000256" key="3">
    <source>
        <dbReference type="SAM" id="Phobius"/>
    </source>
</evidence>
<dbReference type="PROSITE" id="PS00379">
    <property type="entry name" value="CDP_ALCOHOL_P_TRANSF"/>
    <property type="match status" value="1"/>
</dbReference>
<comment type="similarity">
    <text evidence="2">Belongs to the CDP-alcohol phosphatidyltransferase class-I family.</text>
</comment>
<gene>
    <name evidence="4" type="ORF">TUM3794_39630</name>
</gene>
<feature type="transmembrane region" description="Helical" evidence="3">
    <location>
        <begin position="111"/>
        <end position="128"/>
    </location>
</feature>
<dbReference type="Proteomes" id="UP000773469">
    <property type="component" value="Unassembled WGS sequence"/>
</dbReference>
<sequence length="233" mass="26578">MKFKEYLVVYKELEKPASTFFHRHVSKNGAKVFSFVALKIGLSPNAISFLSFILLFLGCFLITTGNEMSLWFSLLALQLSYICDCSDGVVARFTKTSSNFGGYLDIFLDRVGGAIFLATLSYFAFAVLGVDNVFLFSSSLLLFYFYHLSATFRPYYFPELKGYMKRKGSEGSVMPLLKAFVKFTYEFIDSGIFYFVMCISLIFGWLEMVAYFYGLVASILLSANILFLYKHKR</sequence>
<reference evidence="4 5" key="1">
    <citation type="submission" date="2021-05" db="EMBL/GenBank/DDBJ databases">
        <title>Molecular characterization for Shewanella algae harboring chromosomal blaOXA-55-like strains isolated from clinical and environment sample.</title>
        <authorList>
            <person name="Ohama Y."/>
            <person name="Aoki K."/>
            <person name="Harada S."/>
            <person name="Moriya K."/>
            <person name="Ishii Y."/>
            <person name="Tateda K."/>
        </authorList>
    </citation>
    <scope>NUCLEOTIDE SEQUENCE [LARGE SCALE GENOMIC DNA]</scope>
    <source>
        <strain evidence="4 5">MBTL60-118</strain>
    </source>
</reference>
<dbReference type="RefSeq" id="WP_220757677.1">
    <property type="nucleotide sequence ID" value="NZ_BPEU01000046.1"/>
</dbReference>
<accession>A0ABQ4PGE7</accession>
<feature type="transmembrane region" description="Helical" evidence="3">
    <location>
        <begin position="183"/>
        <end position="205"/>
    </location>
</feature>
<protein>
    <recommendedName>
        <fullName evidence="6">CDP-alcohol phosphatidyltransferase</fullName>
    </recommendedName>
</protein>
<evidence type="ECO:0000256" key="2">
    <source>
        <dbReference type="RuleBase" id="RU003750"/>
    </source>
</evidence>
<evidence type="ECO:0000256" key="1">
    <source>
        <dbReference type="ARBA" id="ARBA00022679"/>
    </source>
</evidence>
<evidence type="ECO:0008006" key="6">
    <source>
        <dbReference type="Google" id="ProtNLM"/>
    </source>
</evidence>
<feature type="transmembrane region" description="Helical" evidence="3">
    <location>
        <begin position="70"/>
        <end position="90"/>
    </location>
</feature>
<dbReference type="InterPro" id="IPR043130">
    <property type="entry name" value="CDP-OH_PTrfase_TM_dom"/>
</dbReference>
<keyword evidence="3" id="KW-0472">Membrane</keyword>
<comment type="caution">
    <text evidence="4">The sequence shown here is derived from an EMBL/GenBank/DDBJ whole genome shotgun (WGS) entry which is preliminary data.</text>
</comment>
<feature type="transmembrane region" description="Helical" evidence="3">
    <location>
        <begin position="211"/>
        <end position="229"/>
    </location>
</feature>
<dbReference type="EMBL" id="BPEU01000046">
    <property type="protein sequence ID" value="GIU46642.1"/>
    <property type="molecule type" value="Genomic_DNA"/>
</dbReference>
<evidence type="ECO:0000313" key="5">
    <source>
        <dbReference type="Proteomes" id="UP000773469"/>
    </source>
</evidence>
<dbReference type="Pfam" id="PF01066">
    <property type="entry name" value="CDP-OH_P_transf"/>
    <property type="match status" value="1"/>
</dbReference>
<dbReference type="Gene3D" id="1.20.120.1760">
    <property type="match status" value="1"/>
</dbReference>
<feature type="transmembrane region" description="Helical" evidence="3">
    <location>
        <begin position="134"/>
        <end position="156"/>
    </location>
</feature>
<proteinExistence type="inferred from homology"/>
<name>A0ABQ4PGE7_SHECO</name>
<feature type="transmembrane region" description="Helical" evidence="3">
    <location>
        <begin position="46"/>
        <end position="64"/>
    </location>
</feature>
<keyword evidence="3" id="KW-1133">Transmembrane helix</keyword>
<keyword evidence="1 2" id="KW-0808">Transferase</keyword>
<keyword evidence="3" id="KW-0812">Transmembrane</keyword>
<keyword evidence="5" id="KW-1185">Reference proteome</keyword>